<dbReference type="GO" id="GO:0003887">
    <property type="term" value="F:DNA-directed DNA polymerase activity"/>
    <property type="evidence" value="ECO:0007669"/>
    <property type="project" value="UniProtKB-EC"/>
</dbReference>
<feature type="region of interest" description="Disordered" evidence="14">
    <location>
        <begin position="1191"/>
        <end position="1263"/>
    </location>
</feature>
<comment type="subcellular location">
    <subcellularLocation>
        <location evidence="1 13">Cytoplasm</location>
    </subcellularLocation>
</comment>
<organism evidence="16 17">
    <name type="scientific">Qipengyuania benthica</name>
    <dbReference type="NCBI Taxonomy" id="3067651"/>
    <lineage>
        <taxon>Bacteria</taxon>
        <taxon>Pseudomonadati</taxon>
        <taxon>Pseudomonadota</taxon>
        <taxon>Alphaproteobacteria</taxon>
        <taxon>Sphingomonadales</taxon>
        <taxon>Erythrobacteraceae</taxon>
        <taxon>Qipengyuania</taxon>
    </lineage>
</organism>
<dbReference type="InterPro" id="IPR016195">
    <property type="entry name" value="Pol/histidinol_Pase-like"/>
</dbReference>
<dbReference type="CDD" id="cd04485">
    <property type="entry name" value="DnaE_OBF"/>
    <property type="match status" value="1"/>
</dbReference>
<name>A0ABT9H7S7_9SPHN</name>
<dbReference type="Pfam" id="PF02811">
    <property type="entry name" value="PHP"/>
    <property type="match status" value="1"/>
</dbReference>
<evidence type="ECO:0000256" key="8">
    <source>
        <dbReference type="ARBA" id="ARBA00022705"/>
    </source>
</evidence>
<dbReference type="Proteomes" id="UP001235664">
    <property type="component" value="Unassembled WGS sequence"/>
</dbReference>
<keyword evidence="7 13" id="KW-0548">Nucleotidyltransferase</keyword>
<evidence type="ECO:0000256" key="9">
    <source>
        <dbReference type="ARBA" id="ARBA00022763"/>
    </source>
</evidence>
<evidence type="ECO:0000256" key="1">
    <source>
        <dbReference type="ARBA" id="ARBA00004496"/>
    </source>
</evidence>
<dbReference type="SMART" id="SM00481">
    <property type="entry name" value="POLIIIAc"/>
    <property type="match status" value="1"/>
</dbReference>
<feature type="region of interest" description="Disordered" evidence="14">
    <location>
        <begin position="1"/>
        <end position="21"/>
    </location>
</feature>
<dbReference type="InterPro" id="IPR029460">
    <property type="entry name" value="DNAPol_HHH"/>
</dbReference>
<keyword evidence="6 13" id="KW-0808">Transferase</keyword>
<feature type="compositionally biased region" description="Basic and acidic residues" evidence="14">
    <location>
        <begin position="1249"/>
        <end position="1263"/>
    </location>
</feature>
<keyword evidence="9 13" id="KW-0227">DNA damage</keyword>
<keyword evidence="5 13" id="KW-0963">Cytoplasm</keyword>
<evidence type="ECO:0000256" key="7">
    <source>
        <dbReference type="ARBA" id="ARBA00022695"/>
    </source>
</evidence>
<evidence type="ECO:0000256" key="11">
    <source>
        <dbReference type="ARBA" id="ARBA00023204"/>
    </source>
</evidence>
<evidence type="ECO:0000313" key="16">
    <source>
        <dbReference type="EMBL" id="MDP4539372.1"/>
    </source>
</evidence>
<keyword evidence="8 13" id="KW-0235">DNA replication</keyword>
<keyword evidence="10 13" id="KW-0239">DNA-directed DNA polymerase</keyword>
<dbReference type="InterPro" id="IPR004365">
    <property type="entry name" value="NA-bd_OB_tRNA"/>
</dbReference>
<evidence type="ECO:0000256" key="13">
    <source>
        <dbReference type="HAMAP-Rule" id="MF_01902"/>
    </source>
</evidence>
<keyword evidence="11 13" id="KW-0234">DNA repair</keyword>
<dbReference type="InterPro" id="IPR040982">
    <property type="entry name" value="DNA_pol3_finger"/>
</dbReference>
<dbReference type="HAMAP" id="MF_01902">
    <property type="entry name" value="DNApol_error_prone"/>
    <property type="match status" value="1"/>
</dbReference>
<evidence type="ECO:0000256" key="3">
    <source>
        <dbReference type="ARBA" id="ARBA00012417"/>
    </source>
</evidence>
<dbReference type="InterPro" id="IPR004013">
    <property type="entry name" value="PHP_dom"/>
</dbReference>
<evidence type="ECO:0000256" key="10">
    <source>
        <dbReference type="ARBA" id="ARBA00022932"/>
    </source>
</evidence>
<feature type="region of interest" description="Disordered" evidence="14">
    <location>
        <begin position="185"/>
        <end position="208"/>
    </location>
</feature>
<dbReference type="InterPro" id="IPR003141">
    <property type="entry name" value="Pol/His_phosphatase_N"/>
</dbReference>
<dbReference type="Pfam" id="PF07733">
    <property type="entry name" value="DNA_pol3_alpha"/>
    <property type="match status" value="1"/>
</dbReference>
<dbReference type="InterPro" id="IPR023073">
    <property type="entry name" value="DnaE2"/>
</dbReference>
<evidence type="ECO:0000256" key="6">
    <source>
        <dbReference type="ARBA" id="ARBA00022679"/>
    </source>
</evidence>
<dbReference type="NCBIfam" id="TIGR00594">
    <property type="entry name" value="polc"/>
    <property type="match status" value="1"/>
</dbReference>
<feature type="domain" description="Polymerase/histidinol phosphatase N-terminal" evidence="15">
    <location>
        <begin position="29"/>
        <end position="96"/>
    </location>
</feature>
<dbReference type="Pfam" id="PF17657">
    <property type="entry name" value="DNA_pol3_finger"/>
    <property type="match status" value="1"/>
</dbReference>
<keyword evidence="17" id="KW-1185">Reference proteome</keyword>
<dbReference type="PANTHER" id="PTHR32294">
    <property type="entry name" value="DNA POLYMERASE III SUBUNIT ALPHA"/>
    <property type="match status" value="1"/>
</dbReference>
<evidence type="ECO:0000256" key="14">
    <source>
        <dbReference type="SAM" id="MobiDB-lite"/>
    </source>
</evidence>
<gene>
    <name evidence="13" type="primary">dnaE2</name>
    <name evidence="16" type="ORF">Q9K01_07035</name>
</gene>
<dbReference type="InterPro" id="IPR011708">
    <property type="entry name" value="DNA_pol3_alpha_NTPase_dom"/>
</dbReference>
<accession>A0ABT9H7S7</accession>
<comment type="caution">
    <text evidence="16">The sequence shown here is derived from an EMBL/GenBank/DDBJ whole genome shotgun (WGS) entry which is preliminary data.</text>
</comment>
<evidence type="ECO:0000256" key="2">
    <source>
        <dbReference type="ARBA" id="ARBA00007391"/>
    </source>
</evidence>
<dbReference type="SUPFAM" id="SSF89550">
    <property type="entry name" value="PHP domain-like"/>
    <property type="match status" value="1"/>
</dbReference>
<evidence type="ECO:0000313" key="17">
    <source>
        <dbReference type="Proteomes" id="UP001235664"/>
    </source>
</evidence>
<dbReference type="RefSeq" id="WP_305929505.1">
    <property type="nucleotide sequence ID" value="NZ_JAVAIL010000002.1"/>
</dbReference>
<dbReference type="InterPro" id="IPR004805">
    <property type="entry name" value="DnaE2/DnaE/PolC"/>
</dbReference>
<protein>
    <recommendedName>
        <fullName evidence="4 13">Error-prone DNA polymerase</fullName>
        <ecNumber evidence="3 13">2.7.7.7</ecNumber>
    </recommendedName>
</protein>
<comment type="function">
    <text evidence="13">DNA polymerase involved in damage-induced mutagenesis and translesion synthesis (TLS). It is not the major replicative DNA polymerase.</text>
</comment>
<dbReference type="CDD" id="cd07434">
    <property type="entry name" value="PHP_PolIIIA_DnaE2"/>
    <property type="match status" value="1"/>
</dbReference>
<dbReference type="Gene3D" id="3.20.20.140">
    <property type="entry name" value="Metal-dependent hydrolases"/>
    <property type="match status" value="1"/>
</dbReference>
<dbReference type="NCBIfam" id="NF004225">
    <property type="entry name" value="PRK05672.1"/>
    <property type="match status" value="1"/>
</dbReference>
<dbReference type="Pfam" id="PF14579">
    <property type="entry name" value="HHH_6"/>
    <property type="match status" value="1"/>
</dbReference>
<comment type="catalytic activity">
    <reaction evidence="12 13">
        <text>DNA(n) + a 2'-deoxyribonucleoside 5'-triphosphate = DNA(n+1) + diphosphate</text>
        <dbReference type="Rhea" id="RHEA:22508"/>
        <dbReference type="Rhea" id="RHEA-COMP:17339"/>
        <dbReference type="Rhea" id="RHEA-COMP:17340"/>
        <dbReference type="ChEBI" id="CHEBI:33019"/>
        <dbReference type="ChEBI" id="CHEBI:61560"/>
        <dbReference type="ChEBI" id="CHEBI:173112"/>
        <dbReference type="EC" id="2.7.7.7"/>
    </reaction>
</comment>
<dbReference type="PANTHER" id="PTHR32294:SF4">
    <property type="entry name" value="ERROR-PRONE DNA POLYMERASE"/>
    <property type="match status" value="1"/>
</dbReference>
<dbReference type="EC" id="2.7.7.7" evidence="3 13"/>
<sequence length="1263" mass="139543">MPEAATTPDKRRIEIDPDALDPPPRAPFVELGMVSCFSFLRGASDAVDLVLAARKLGYDALGIADANSMAGVVRVHTEAKALKLKPLIGCRIETVEGLTFLAYPQDRAAYGRLCRLISAGRMAKLDGEWQAKGACEISLAMLADHAEGVQLVLVPPRDLEQRFAIAVPSTVVSFRELGSHEDTKLSYPRRSCPPTRTGVPEGKMPRRAAPAAPNGIFVASCEKTGPLAEILSDLAVQLPTLHHIAAAYLYTGDDSARIERLDALARATGLSILATNDVHYHTPARRPLQDVMTAIRHKTTVAAAGHLLAANAERYLKPPETMVRLFTRWPHAVTATREVADACNFSLDELTYEYPEEIYPDGMTPQEFLECETWWGAQDRYPSGPPDTIVDTLERELALIAKLNLARYFLTIKDIVDFARGQEPPILCQGRGSAANSAVCYCLGITSVDPAKHALLFDRFISEERKEPPDIDVDFEHERREEVIQYIYEKYGRRRAGLCATVIHYRPRMAIREVGKAMGLTEDVTAALAKTVWGGWGREISERDAQETGMDVSDPHLRRVLKLTEQMIGMPRHLSQHVGGFILTEGPLTETVPIGNGAMPARSFIEWDKDDIEALGILKVDVLALGMLTCIRKCLDLLEDHHDRALTLATVPREDPETYAMLRKGDSLGVFQVESRAQMNMLPRLRPREFYDLVIQVAIVRPGPIQGDMVHPYLKRRRGAEQVVIPAPSPEHGPPDELSSILARTLGVPIFQEQAMKIALDAARFSSKEANRLRKAMATFRSRGMVDELQDMMVERMVARGYDRDFAQRCFNQIRGFGEYGFPESHAASFAHLVYVSSWLKCHFPAAFACALLNSQPMGFYAPAQIVRDAREHGVEVLPVDVNFSQWDCTLEEKGTDAHPSATSTRVAGASLFAPPACGRGAKLGEPKTNQAAAGWSGDQTEPDRSLALRLGLRQVDGLPEAVAAKLIAEREENGPYPDVRALRDRARLSPAHIERLANADCFGSMALSRRQALWDARSLVGGEDLPLFAAAAARDEGAERAATQLPRMPLSEEVVADYQTTRLSLKAHPLAFLRASLGERGFVRACDLRARKFRSMVQVAGVVLIRQRPGSAKGVCFITLEDETGVINLVVWPDLKEKQRRVVMGARLMEVRGRVEYDDEVIHVIAQHMTDASHELYRLSDDLLDSPVARADHVSSPLPGRPIAPGADEGSGQGRKAAQKPYAPVEPWQEPPPGNRECGWHDPQSPGHPRDVRIIPKSRDFH</sequence>
<dbReference type="EMBL" id="JAVAIL010000002">
    <property type="protein sequence ID" value="MDP4539372.1"/>
    <property type="molecule type" value="Genomic_DNA"/>
</dbReference>
<evidence type="ECO:0000256" key="12">
    <source>
        <dbReference type="ARBA" id="ARBA00049244"/>
    </source>
</evidence>
<comment type="similarity">
    <text evidence="2 13">Belongs to the DNA polymerase type-C family. DnaE2 subfamily.</text>
</comment>
<evidence type="ECO:0000256" key="5">
    <source>
        <dbReference type="ARBA" id="ARBA00022490"/>
    </source>
</evidence>
<dbReference type="Pfam" id="PF01336">
    <property type="entry name" value="tRNA_anti-codon"/>
    <property type="match status" value="1"/>
</dbReference>
<reference evidence="16 17" key="1">
    <citation type="submission" date="2023-08" db="EMBL/GenBank/DDBJ databases">
        <title>genomic of DY56.</title>
        <authorList>
            <person name="Wang Y."/>
        </authorList>
    </citation>
    <scope>NUCLEOTIDE SEQUENCE [LARGE SCALE GENOMIC DNA]</scope>
    <source>
        <strain evidence="16 17">DY56-A-20</strain>
    </source>
</reference>
<evidence type="ECO:0000256" key="4">
    <source>
        <dbReference type="ARBA" id="ARBA00017273"/>
    </source>
</evidence>
<evidence type="ECO:0000259" key="15">
    <source>
        <dbReference type="SMART" id="SM00481"/>
    </source>
</evidence>
<proteinExistence type="inferred from homology"/>